<dbReference type="RefSeq" id="WP_156062831.1">
    <property type="nucleotide sequence ID" value="NZ_CABWIH010000022.1"/>
</dbReference>
<sequence length="476" mass="51674">MALWGGRFEAGVAEVTQEFGASLPVDKHLYKQDIAGSKAHAKMLAAQGIISVEDEQAIAEGLTGIERDIDAGNFCFDINDEDIHMSIESELTRRIGEAGKRLHTGRSRNDQVATDTRLGVKALAKELMEANLELRHVLVDAAKKYEKVILPGYTHMQHAQPVLLSHHLLAYSWMFARDFTRLKAAFDAADNCPLGAAALAGTSYPLDRQMTAAELGFAGVIPNSLDAVSDRDFLLDLHYAGSVMAMHLSRLSEEIVLWSSSEFGFITLSDSYSTGSSIMPQKKNPDFAELIRGKSGRVYGNLVQLLVAMKGLPLAYNKDLQEDKEGALDTAHTLMQCLSVMAGMISTWTVNEDAMARECGVGHLAATDVADYLAKRGLPFREAHAVVGHLVLMCEKRGCNLEDLPFEVFQEASPLFERDITEALDIPSIVAARTTEGGTAPAAVAVQLQRAEAQLVADEGVFGSLTRVVEMGHGAK</sequence>
<dbReference type="InterPro" id="IPR000362">
    <property type="entry name" value="Fumarate_lyase_fam"/>
</dbReference>
<keyword evidence="4 6" id="KW-0028">Amino-acid biosynthesis</keyword>
<keyword evidence="3 6" id="KW-0055">Arginine biosynthesis</keyword>
<dbReference type="HAMAP" id="MF_00006">
    <property type="entry name" value="Arg_succ_lyase"/>
    <property type="match status" value="1"/>
</dbReference>
<feature type="domain" description="Argininosuccinate lyase C-terminal" evidence="8">
    <location>
        <begin position="364"/>
        <end position="431"/>
    </location>
</feature>
<evidence type="ECO:0000256" key="1">
    <source>
        <dbReference type="ARBA" id="ARBA00004941"/>
    </source>
</evidence>
<dbReference type="InterPro" id="IPR024083">
    <property type="entry name" value="Fumarase/histidase_N"/>
</dbReference>
<evidence type="ECO:0000256" key="6">
    <source>
        <dbReference type="HAMAP-Rule" id="MF_00006"/>
    </source>
</evidence>
<dbReference type="PRINTS" id="PR00145">
    <property type="entry name" value="ARGSUCLYASE"/>
</dbReference>
<dbReference type="Gene3D" id="1.20.200.10">
    <property type="entry name" value="Fumarase/aspartase (Central domain)"/>
    <property type="match status" value="1"/>
</dbReference>
<dbReference type="GO" id="GO:0005829">
    <property type="term" value="C:cytosol"/>
    <property type="evidence" value="ECO:0007669"/>
    <property type="project" value="TreeGrafter"/>
</dbReference>
<dbReference type="CDD" id="cd01359">
    <property type="entry name" value="Argininosuccinate_lyase"/>
    <property type="match status" value="1"/>
</dbReference>
<dbReference type="NCBIfam" id="TIGR00838">
    <property type="entry name" value="argH"/>
    <property type="match status" value="1"/>
</dbReference>
<keyword evidence="6" id="KW-0963">Cytoplasm</keyword>
<dbReference type="UniPathway" id="UPA00068">
    <property type="reaction ID" value="UER00114"/>
</dbReference>
<dbReference type="InterPro" id="IPR020557">
    <property type="entry name" value="Fumarate_lyase_CS"/>
</dbReference>
<dbReference type="AlphaFoldDB" id="A0A5K1ILN1"/>
<reference evidence="9 10" key="1">
    <citation type="submission" date="2019-10" db="EMBL/GenBank/DDBJ databases">
        <authorList>
            <person name="Wolf R A."/>
        </authorList>
    </citation>
    <scope>NUCLEOTIDE SEQUENCE [LARGE SCALE GENOMIC DNA]</scope>
    <source>
        <strain evidence="9">Collinsella_aerofaciens_AK_138A</strain>
    </source>
</reference>
<dbReference type="GO" id="GO:0042450">
    <property type="term" value="P:L-arginine biosynthetic process via ornithine"/>
    <property type="evidence" value="ECO:0007669"/>
    <property type="project" value="UniProtKB-UniRule"/>
</dbReference>
<evidence type="ECO:0000259" key="7">
    <source>
        <dbReference type="Pfam" id="PF00206"/>
    </source>
</evidence>
<comment type="subcellular location">
    <subcellularLocation>
        <location evidence="6">Cytoplasm</location>
    </subcellularLocation>
</comment>
<protein>
    <recommendedName>
        <fullName evidence="2 6">Argininosuccinate lyase</fullName>
        <shortName evidence="6">ASAL</shortName>
        <ecNumber evidence="2 6">4.3.2.1</ecNumber>
    </recommendedName>
    <alternativeName>
        <fullName evidence="6">Arginosuccinase</fullName>
    </alternativeName>
</protein>
<dbReference type="InterPro" id="IPR022761">
    <property type="entry name" value="Fumarate_lyase_N"/>
</dbReference>
<organism evidence="9 10">
    <name type="scientific">Collinsella aerofaciens</name>
    <dbReference type="NCBI Taxonomy" id="74426"/>
    <lineage>
        <taxon>Bacteria</taxon>
        <taxon>Bacillati</taxon>
        <taxon>Actinomycetota</taxon>
        <taxon>Coriobacteriia</taxon>
        <taxon>Coriobacteriales</taxon>
        <taxon>Coriobacteriaceae</taxon>
        <taxon>Collinsella</taxon>
    </lineage>
</organism>
<dbReference type="PANTHER" id="PTHR43814">
    <property type="entry name" value="ARGININOSUCCINATE LYASE"/>
    <property type="match status" value="1"/>
</dbReference>
<dbReference type="GO" id="GO:0004056">
    <property type="term" value="F:argininosuccinate lyase activity"/>
    <property type="evidence" value="ECO:0007669"/>
    <property type="project" value="UniProtKB-UniRule"/>
</dbReference>
<evidence type="ECO:0000313" key="9">
    <source>
        <dbReference type="EMBL" id="VWL88822.1"/>
    </source>
</evidence>
<dbReference type="PRINTS" id="PR00149">
    <property type="entry name" value="FUMRATELYASE"/>
</dbReference>
<dbReference type="Gene3D" id="1.10.40.30">
    <property type="entry name" value="Fumarase/aspartase (C-terminal domain)"/>
    <property type="match status" value="1"/>
</dbReference>
<dbReference type="Pfam" id="PF14698">
    <property type="entry name" value="ASL_C2"/>
    <property type="match status" value="1"/>
</dbReference>
<proteinExistence type="inferred from homology"/>
<dbReference type="Pfam" id="PF00206">
    <property type="entry name" value="Lyase_1"/>
    <property type="match status" value="1"/>
</dbReference>
<keyword evidence="5 6" id="KW-0456">Lyase</keyword>
<dbReference type="SUPFAM" id="SSF48557">
    <property type="entry name" value="L-aspartase-like"/>
    <property type="match status" value="1"/>
</dbReference>
<dbReference type="Gene3D" id="1.10.275.10">
    <property type="entry name" value="Fumarase/aspartase (N-terminal domain)"/>
    <property type="match status" value="1"/>
</dbReference>
<dbReference type="FunFam" id="1.20.200.10:FF:000015">
    <property type="entry name" value="argininosuccinate lyase isoform X2"/>
    <property type="match status" value="1"/>
</dbReference>
<evidence type="ECO:0000256" key="3">
    <source>
        <dbReference type="ARBA" id="ARBA00022571"/>
    </source>
</evidence>
<comment type="pathway">
    <text evidence="1 6">Amino-acid biosynthesis; L-arginine biosynthesis; L-arginine from L-ornithine and carbamoyl phosphate: step 3/3.</text>
</comment>
<dbReference type="InterPro" id="IPR008948">
    <property type="entry name" value="L-Aspartase-like"/>
</dbReference>
<comment type="catalytic activity">
    <reaction evidence="6">
        <text>2-(N(omega)-L-arginino)succinate = fumarate + L-arginine</text>
        <dbReference type="Rhea" id="RHEA:24020"/>
        <dbReference type="ChEBI" id="CHEBI:29806"/>
        <dbReference type="ChEBI" id="CHEBI:32682"/>
        <dbReference type="ChEBI" id="CHEBI:57472"/>
        <dbReference type="EC" id="4.3.2.1"/>
    </reaction>
</comment>
<dbReference type="InterPro" id="IPR029419">
    <property type="entry name" value="Arg_succ_lyase_C"/>
</dbReference>
<feature type="domain" description="Fumarate lyase N-terminal" evidence="7">
    <location>
        <begin position="6"/>
        <end position="300"/>
    </location>
</feature>
<dbReference type="PROSITE" id="PS00163">
    <property type="entry name" value="FUMARATE_LYASES"/>
    <property type="match status" value="1"/>
</dbReference>
<evidence type="ECO:0000256" key="2">
    <source>
        <dbReference type="ARBA" id="ARBA00012338"/>
    </source>
</evidence>
<evidence type="ECO:0000256" key="5">
    <source>
        <dbReference type="ARBA" id="ARBA00023239"/>
    </source>
</evidence>
<dbReference type="FunFam" id="1.10.40.30:FF:000001">
    <property type="entry name" value="Argininosuccinate lyase"/>
    <property type="match status" value="1"/>
</dbReference>
<evidence type="ECO:0000259" key="8">
    <source>
        <dbReference type="Pfam" id="PF14698"/>
    </source>
</evidence>
<evidence type="ECO:0000256" key="4">
    <source>
        <dbReference type="ARBA" id="ARBA00022605"/>
    </source>
</evidence>
<gene>
    <name evidence="6 9" type="primary">argH</name>
    <name evidence="9" type="ORF">LMKDKBCB_01041</name>
</gene>
<dbReference type="Proteomes" id="UP000330807">
    <property type="component" value="Unassembled WGS sequence"/>
</dbReference>
<dbReference type="InterPro" id="IPR009049">
    <property type="entry name" value="Argininosuccinate_lyase"/>
</dbReference>
<dbReference type="EMBL" id="CABWIH010000022">
    <property type="protein sequence ID" value="VWL88822.1"/>
    <property type="molecule type" value="Genomic_DNA"/>
</dbReference>
<name>A0A5K1ILN1_9ACTN</name>
<dbReference type="PANTHER" id="PTHR43814:SF1">
    <property type="entry name" value="ARGININOSUCCINATE LYASE"/>
    <property type="match status" value="1"/>
</dbReference>
<dbReference type="EC" id="4.3.2.1" evidence="2 6"/>
<evidence type="ECO:0000313" key="10">
    <source>
        <dbReference type="Proteomes" id="UP000330807"/>
    </source>
</evidence>
<comment type="similarity">
    <text evidence="6">Belongs to the lyase 1 family. Argininosuccinate lyase subfamily.</text>
</comment>
<dbReference type="FunFam" id="1.10.275.10:FF:000002">
    <property type="entry name" value="Argininosuccinate lyase"/>
    <property type="match status" value="1"/>
</dbReference>
<accession>A0A5K1ILN1</accession>